<keyword evidence="2" id="KW-1185">Reference proteome</keyword>
<evidence type="ECO:0000313" key="1">
    <source>
        <dbReference type="EMBL" id="GAA5089252.1"/>
    </source>
</evidence>
<dbReference type="RefSeq" id="WP_345201476.1">
    <property type="nucleotide sequence ID" value="NZ_BAABHX010000002.1"/>
</dbReference>
<evidence type="ECO:0000313" key="2">
    <source>
        <dbReference type="Proteomes" id="UP001500353"/>
    </source>
</evidence>
<sequence>MSIKIQVATCTQCNGYYSAAPLEQKHTHHPEIIDHFFYHGEPWFTLDQKTFEKFKNYENIKVIIIDLHEHIQHDHLYCRCEKKTAPAKINYTYEVSDFQKPLSILEKTEIENEIYFKDLYYTSNNFHGIVAATHHGSPATKFR</sequence>
<organism evidence="1 2">
    <name type="scientific">Chryseobacterium ginsengisoli</name>
    <dbReference type="NCBI Taxonomy" id="363853"/>
    <lineage>
        <taxon>Bacteria</taxon>
        <taxon>Pseudomonadati</taxon>
        <taxon>Bacteroidota</taxon>
        <taxon>Flavobacteriia</taxon>
        <taxon>Flavobacteriales</taxon>
        <taxon>Weeksellaceae</taxon>
        <taxon>Chryseobacterium group</taxon>
        <taxon>Chryseobacterium</taxon>
    </lineage>
</organism>
<gene>
    <name evidence="1" type="ORF">GCM10023210_13830</name>
</gene>
<accession>A0ABP9M0N6</accession>
<dbReference type="EMBL" id="BAABHX010000002">
    <property type="protein sequence ID" value="GAA5089252.1"/>
    <property type="molecule type" value="Genomic_DNA"/>
</dbReference>
<dbReference type="Proteomes" id="UP001500353">
    <property type="component" value="Unassembled WGS sequence"/>
</dbReference>
<proteinExistence type="predicted"/>
<comment type="caution">
    <text evidence="1">The sequence shown here is derived from an EMBL/GenBank/DDBJ whole genome shotgun (WGS) entry which is preliminary data.</text>
</comment>
<reference evidence="2" key="1">
    <citation type="journal article" date="2019" name="Int. J. Syst. Evol. Microbiol.">
        <title>The Global Catalogue of Microorganisms (GCM) 10K type strain sequencing project: providing services to taxonomists for standard genome sequencing and annotation.</title>
        <authorList>
            <consortium name="The Broad Institute Genomics Platform"/>
            <consortium name="The Broad Institute Genome Sequencing Center for Infectious Disease"/>
            <person name="Wu L."/>
            <person name="Ma J."/>
        </authorList>
    </citation>
    <scope>NUCLEOTIDE SEQUENCE [LARGE SCALE GENOMIC DNA]</scope>
    <source>
        <strain evidence="2">JCM 18019</strain>
    </source>
</reference>
<name>A0ABP9M0N6_9FLAO</name>
<protein>
    <submittedName>
        <fullName evidence="1">Uncharacterized protein</fullName>
    </submittedName>
</protein>